<gene>
    <name evidence="2" type="ORF">NOR_03750</name>
</gene>
<dbReference type="Proteomes" id="UP000243498">
    <property type="component" value="Unassembled WGS sequence"/>
</dbReference>
<evidence type="ECO:0000256" key="1">
    <source>
        <dbReference type="SAM" id="Coils"/>
    </source>
</evidence>
<dbReference type="OrthoDB" id="4937683at2759"/>
<protein>
    <submittedName>
        <fullName evidence="2">Uncharacterized protein</fullName>
    </submittedName>
</protein>
<comment type="caution">
    <text evidence="2">The sequence shown here is derived from an EMBL/GenBank/DDBJ whole genome shotgun (WGS) entry which is preliminary data.</text>
</comment>
<proteinExistence type="predicted"/>
<organism evidence="2 3">
    <name type="scientific">Metarhizium rileyi (strain RCEF 4871)</name>
    <name type="common">Nomuraea rileyi</name>
    <dbReference type="NCBI Taxonomy" id="1649241"/>
    <lineage>
        <taxon>Eukaryota</taxon>
        <taxon>Fungi</taxon>
        <taxon>Dikarya</taxon>
        <taxon>Ascomycota</taxon>
        <taxon>Pezizomycotina</taxon>
        <taxon>Sordariomycetes</taxon>
        <taxon>Hypocreomycetidae</taxon>
        <taxon>Hypocreales</taxon>
        <taxon>Clavicipitaceae</taxon>
        <taxon>Metarhizium</taxon>
    </lineage>
</organism>
<dbReference type="EMBL" id="AZHC01000009">
    <property type="protein sequence ID" value="OAA44996.1"/>
    <property type="molecule type" value="Genomic_DNA"/>
</dbReference>
<evidence type="ECO:0000313" key="2">
    <source>
        <dbReference type="EMBL" id="OAA44996.1"/>
    </source>
</evidence>
<feature type="coiled-coil region" evidence="1">
    <location>
        <begin position="189"/>
        <end position="216"/>
    </location>
</feature>
<dbReference type="AlphaFoldDB" id="A0A167FAD6"/>
<accession>A0A167FAD6</accession>
<name>A0A167FAD6_METRR</name>
<sequence>MSLPVATVGSQETAEVVAAIAAVRQDVISLRTEISEQLEKVRNSTLRTDKRLTDFEKSLMKDVEARLDSLAFNLTTTRVDIQALALDLDQAHHRVCASLGEARNGILGAVKDSRNVTSGKLDWLTKAVYEINRGIRLAFLELGKGVKVSHNDGALVASLEKVAEDINSTVCNGIDKANDNINSLIVGTRGHLHDRLDELQEEVESSRRRTHEKLNNVHEALAGIMNTMHERVRDEIQRTSSLFGSMQPVIREVRKNNRGGL</sequence>
<keyword evidence="3" id="KW-1185">Reference proteome</keyword>
<reference evidence="2 3" key="1">
    <citation type="journal article" date="2016" name="Genome Biol. Evol.">
        <title>Divergent and convergent evolution of fungal pathogenicity.</title>
        <authorList>
            <person name="Shang Y."/>
            <person name="Xiao G."/>
            <person name="Zheng P."/>
            <person name="Cen K."/>
            <person name="Zhan S."/>
            <person name="Wang C."/>
        </authorList>
    </citation>
    <scope>NUCLEOTIDE SEQUENCE [LARGE SCALE GENOMIC DNA]</scope>
    <source>
        <strain evidence="2 3">RCEF 4871</strain>
    </source>
</reference>
<dbReference type="OMA" id="NTMHERV"/>
<evidence type="ECO:0000313" key="3">
    <source>
        <dbReference type="Proteomes" id="UP000243498"/>
    </source>
</evidence>
<keyword evidence="1" id="KW-0175">Coiled coil</keyword>